<organism evidence="2 3">
    <name type="scientific">Flavobacterium piscinae</name>
    <dbReference type="NCBI Taxonomy" id="2506424"/>
    <lineage>
        <taxon>Bacteria</taxon>
        <taxon>Pseudomonadati</taxon>
        <taxon>Bacteroidota</taxon>
        <taxon>Flavobacteriia</taxon>
        <taxon>Flavobacteriales</taxon>
        <taxon>Flavobacteriaceae</taxon>
        <taxon>Flavobacterium</taxon>
    </lineage>
</organism>
<dbReference type="EMBL" id="SBKQ01000002">
    <property type="protein sequence ID" value="RXR34679.1"/>
    <property type="molecule type" value="Genomic_DNA"/>
</dbReference>
<dbReference type="SMART" id="SM00060">
    <property type="entry name" value="FN3"/>
    <property type="match status" value="3"/>
</dbReference>
<protein>
    <submittedName>
        <fullName evidence="2">T9SS sorting signal type C domain-containing protein</fullName>
    </submittedName>
</protein>
<keyword evidence="3" id="KW-1185">Reference proteome</keyword>
<dbReference type="InterPro" id="IPR003961">
    <property type="entry name" value="FN3_dom"/>
</dbReference>
<dbReference type="NCBIfam" id="NF038128">
    <property type="entry name" value="choice_anch_J"/>
    <property type="match status" value="1"/>
</dbReference>
<name>A0A4Q1KYQ2_9FLAO</name>
<dbReference type="NCBIfam" id="NF033708">
    <property type="entry name" value="T9SS_Cterm_ChiA"/>
    <property type="match status" value="1"/>
</dbReference>
<evidence type="ECO:0000313" key="3">
    <source>
        <dbReference type="Proteomes" id="UP000289734"/>
    </source>
</evidence>
<dbReference type="SUPFAM" id="SSF49265">
    <property type="entry name" value="Fibronectin type III"/>
    <property type="match status" value="2"/>
</dbReference>
<feature type="domain" description="Fibronectin type-III" evidence="1">
    <location>
        <begin position="665"/>
        <end position="760"/>
    </location>
</feature>
<dbReference type="OrthoDB" id="1652165at2"/>
<dbReference type="CDD" id="cd00063">
    <property type="entry name" value="FN3"/>
    <property type="match status" value="1"/>
</dbReference>
<comment type="caution">
    <text evidence="2">The sequence shown here is derived from an EMBL/GenBank/DDBJ whole genome shotgun (WGS) entry which is preliminary data.</text>
</comment>
<dbReference type="InterPro" id="IPR044023">
    <property type="entry name" value="Ig_7"/>
</dbReference>
<dbReference type="Gene3D" id="2.60.40.10">
    <property type="entry name" value="Immunoglobulins"/>
    <property type="match status" value="3"/>
</dbReference>
<dbReference type="Pfam" id="PF00041">
    <property type="entry name" value="fn3"/>
    <property type="match status" value="1"/>
</dbReference>
<evidence type="ECO:0000313" key="2">
    <source>
        <dbReference type="EMBL" id="RXR34679.1"/>
    </source>
</evidence>
<feature type="domain" description="Fibronectin type-III" evidence="1">
    <location>
        <begin position="404"/>
        <end position="498"/>
    </location>
</feature>
<dbReference type="SUPFAM" id="SSF49899">
    <property type="entry name" value="Concanavalin A-like lectins/glucanases"/>
    <property type="match status" value="1"/>
</dbReference>
<dbReference type="Gene3D" id="2.60.120.200">
    <property type="match status" value="2"/>
</dbReference>
<accession>A0A4Q1KYQ2</accession>
<dbReference type="Proteomes" id="UP000289734">
    <property type="component" value="Unassembled WGS sequence"/>
</dbReference>
<proteinExistence type="predicted"/>
<dbReference type="InterPro" id="IPR013320">
    <property type="entry name" value="ConA-like_dom_sf"/>
</dbReference>
<dbReference type="GO" id="GO:0005975">
    <property type="term" value="P:carbohydrate metabolic process"/>
    <property type="evidence" value="ECO:0007669"/>
    <property type="project" value="UniProtKB-ARBA"/>
</dbReference>
<dbReference type="InterPro" id="IPR036116">
    <property type="entry name" value="FN3_sf"/>
</dbReference>
<gene>
    <name evidence="2" type="ORF">EQG68_01875</name>
</gene>
<sequence length="1963" mass="210331">MNYSKMLPSKSTIASFISDRKEISIMAILFFLSGFFTGNAQVTAYTFSEAISGYTSISPTATEVYPAGWDNHTTGSATLINFGFNFVFDGVTHTECYVSPNGYITFGTTQPGATTYNPISTNTAHDGVISGLGINLIDNTGSSPIRYEIQGVAPNRSLVVQWQNAERVIDPGVFNFQIKIFETTNQIQVSYGNCVPLGTTSRTVQVGLRGPNTTFPRNGGAGNVLNRLKTTSTPWFGTTLPGTAATSNVRTIGNSVAIPPSLAYPDFGLTYTWTPPSSNCTTPSASATGLVIGGTNTTFNSFIGNSFTPATPSSSHYLIVRSLVNTPPTATEISNGGYWVAGDTVAGTYTVVSSAPSSTTTFTQTGLTAGTTYYYWVIPYNDNCIGAPFYRLSNILTASATTCTPTAVATAATAINGNGFTLNWNNVAIATDYRIDISTNNTFTNILPAYNDLSVGLVNSFTVSDLVTATNYWYRVRAIGPGPCAINSNIINVGVLPCGYYNIPYTQNFDTSPLAGLATCFTRENDNADVIQWGVQGVSFSSSPRAMYIAKNPTVDMNDWFFMPGLNLTGGISYRLFFRYNTGAAGTFFENLRVRLGNSQDVAGMNVTLLDLLNINNTAFQVASVDFTPVSSGVYYIGFHGFSIADQSFIAIDDISVTVSPTCFEPTDVEVLSVTNNSANISWTASVPPPSNGYQYYYSTSPTPPTLATVPSGSVGAGVTSATILGLTASTFYYLWVRGFCGGVDRSVWSEVQTFTTECNTPLVTSSSGASRCGVGTLNLTAIPNSGSFIEWYDVPTGGVSIFTGNNFTTPSLNSTTVYYAQAKAFGATAKAGPISPLTQGGTTENSTFPTSMSFDVLTGTTIQAVDIFPLASGQSGEIVLRNSFNVTIATFPFTTSVTGGNTPQTISLNYPLPVGTYNLYISNMPTSGLRSNSSGASYPYVSSVAQITGNPLDNTFYYFFYNWRFTTECISTRIAVNATVALPPAFSLSSSSEEICSGETTPLVTVSGAGSYNTFTWSPNIGISGSIGAGFEFNPTTTTTYTLTAAQTSGALCTNVATITVTVNPLPPAIAIVPASATICENDIQPLSASVGSATATVVYSEDFNSGAPGWVAANTSIAGDVMASQWTLRTSPYNYGSPNWTNTFSSNDASTFFLANSDSQGETTITRTTLTSPPFDLSVYVSASISFWHWLRYISGDVAQVLVSTDGTNWTVVETFLSSQRVGSNWVQHTINLDAYIGNPNVQVRFNFESNWGWAWGVDNIEVSAAISLAVLWSPDTELFTDAGATVPYVAGTPVGIVYAQPTSTRTYTATALGTNGCSTTEDILITVDPTPVGGVLSGSQVLCSDTTPTAITLSGYAGTIIRWESADDAAFTVNVNTIPNTTDTLTPAQMGTITSIKYFRAVIQSGVCPLAYSAVESVEFPTTVWNGTAWSNGLPDNTKRVVFAGNYTSSGDIQACSMEVQSGTVTVLANHNFIVNNQIDVTGPPASTSIIFENNASLIQINDVVNSGSITYRRNSTPMVTYDYTYWSSPVANQTFGSFSPNTNAARFYRWNTAIYNWSNVSVASTFTAGIGYIIRAPGILPFNATTPTVYNGQFVGVPHNGDITVPIVVSGLNDRNLLGNPYPSAISADDFMDDPSNAGVVGGTIYFWTHNTPITNYQYTSNDYAIYNYTGGVGTQSATNSGINNTIPNGTIVAGQGFFMKCAGTGTATFKNSMRLLSNNTQFFRMNSMPLTQSIVNKSRLWLELTNEEGGFKQLLVGYVPEATNGFDSKYDGELTEAGNPVSFYSILNDKKLSIQGRALPFVDNDLIPLGYNSPSEGYYTIQLATFDGFFDDQNIYLEDKLLNIVHNLKNEPYIFFTESGTFESRFILRYTDETLSVTPFDIKNVVVIKNNQQISVLASTNTLLEKIILFDMRGRKIATKENIQSNATTFENLVIANQVLLVQITDESGNSVTKKIIF</sequence>
<reference evidence="3" key="1">
    <citation type="submission" date="2019-01" db="EMBL/GenBank/DDBJ databases">
        <title>Cytophagaceae bacterium strain CAR-16.</title>
        <authorList>
            <person name="Chen W.-M."/>
        </authorList>
    </citation>
    <scope>NUCLEOTIDE SEQUENCE [LARGE SCALE GENOMIC DNA]</scope>
    <source>
        <strain evidence="3">ICH-30</strain>
    </source>
</reference>
<dbReference type="GO" id="GO:0004553">
    <property type="term" value="F:hydrolase activity, hydrolyzing O-glycosyl compounds"/>
    <property type="evidence" value="ECO:0007669"/>
    <property type="project" value="UniProtKB-ARBA"/>
</dbReference>
<dbReference type="InterPro" id="IPR013783">
    <property type="entry name" value="Ig-like_fold"/>
</dbReference>
<dbReference type="PROSITE" id="PS50853">
    <property type="entry name" value="FN3"/>
    <property type="match status" value="2"/>
</dbReference>
<dbReference type="Pfam" id="PF19081">
    <property type="entry name" value="Ig_7"/>
    <property type="match status" value="1"/>
</dbReference>
<evidence type="ECO:0000259" key="1">
    <source>
        <dbReference type="PROSITE" id="PS50853"/>
    </source>
</evidence>